<proteinExistence type="predicted"/>
<protein>
    <submittedName>
        <fullName evidence="2">Uncharacterized protein</fullName>
    </submittedName>
</protein>
<keyword evidence="3" id="KW-1185">Reference proteome</keyword>
<dbReference type="EMBL" id="CP107906">
    <property type="protein sequence ID" value="WUG92320.1"/>
    <property type="molecule type" value="Genomic_DNA"/>
</dbReference>
<sequence>MPAYLVIHPREQRLDDLRLSGDDITLRFEAGWAIFADSQGDCLAIPCGQGASIQRDDEPLPERELPGSTPALNK</sequence>
<evidence type="ECO:0000313" key="3">
    <source>
        <dbReference type="Proteomes" id="UP001341259"/>
    </source>
</evidence>
<organism evidence="2 3">
    <name type="scientific">Streptomyces violaceus</name>
    <name type="common">Streptomyces venezuelae</name>
    <dbReference type="NCBI Taxonomy" id="1936"/>
    <lineage>
        <taxon>Bacteria</taxon>
        <taxon>Bacillati</taxon>
        <taxon>Actinomycetota</taxon>
        <taxon>Actinomycetes</taxon>
        <taxon>Kitasatosporales</taxon>
        <taxon>Streptomycetaceae</taxon>
        <taxon>Streptomyces</taxon>
    </lineage>
</organism>
<accession>A0ABZ1NLP2</accession>
<dbReference type="Proteomes" id="UP001341259">
    <property type="component" value="Chromosome"/>
</dbReference>
<evidence type="ECO:0000256" key="1">
    <source>
        <dbReference type="SAM" id="MobiDB-lite"/>
    </source>
</evidence>
<feature type="compositionally biased region" description="Basic and acidic residues" evidence="1">
    <location>
        <begin position="54"/>
        <end position="65"/>
    </location>
</feature>
<reference evidence="2 3" key="1">
    <citation type="submission" date="2022-10" db="EMBL/GenBank/DDBJ databases">
        <title>The complete genomes of actinobacterial strains from the NBC collection.</title>
        <authorList>
            <person name="Joergensen T.S."/>
            <person name="Alvarez Arevalo M."/>
            <person name="Sterndorff E.B."/>
            <person name="Faurdal D."/>
            <person name="Vuksanovic O."/>
            <person name="Mourched A.-S."/>
            <person name="Charusanti P."/>
            <person name="Shaw S."/>
            <person name="Blin K."/>
            <person name="Weber T."/>
        </authorList>
    </citation>
    <scope>NUCLEOTIDE SEQUENCE [LARGE SCALE GENOMIC DNA]</scope>
    <source>
        <strain evidence="2 3">NBC_00456</strain>
    </source>
</reference>
<name>A0ABZ1NLP2_STRVL</name>
<gene>
    <name evidence="2" type="ORF">OHB29_04390</name>
</gene>
<feature type="region of interest" description="Disordered" evidence="1">
    <location>
        <begin position="50"/>
        <end position="74"/>
    </location>
</feature>
<evidence type="ECO:0000313" key="2">
    <source>
        <dbReference type="EMBL" id="WUG92320.1"/>
    </source>
</evidence>
<dbReference type="RefSeq" id="WP_328336742.1">
    <property type="nucleotide sequence ID" value="NZ_CP107906.1"/>
</dbReference>